<accession>A0A2S0KGD8</accession>
<protein>
    <submittedName>
        <fullName evidence="1">Uncharacterized protein</fullName>
    </submittedName>
</protein>
<organism evidence="1 2">
    <name type="scientific">Gordonia iterans</name>
    <dbReference type="NCBI Taxonomy" id="1004901"/>
    <lineage>
        <taxon>Bacteria</taxon>
        <taxon>Bacillati</taxon>
        <taxon>Actinomycetota</taxon>
        <taxon>Actinomycetes</taxon>
        <taxon>Mycobacteriales</taxon>
        <taxon>Gordoniaceae</taxon>
        <taxon>Gordonia</taxon>
    </lineage>
</organism>
<dbReference type="Proteomes" id="UP000239814">
    <property type="component" value="Chromosome"/>
</dbReference>
<proteinExistence type="predicted"/>
<dbReference type="RefSeq" id="WP_105942471.1">
    <property type="nucleotide sequence ID" value="NZ_CP027433.1"/>
</dbReference>
<dbReference type="OrthoDB" id="4379334at2"/>
<gene>
    <name evidence="1" type="ORF">C6V83_11265</name>
</gene>
<keyword evidence="2" id="KW-1185">Reference proteome</keyword>
<dbReference type="EMBL" id="CP027433">
    <property type="protein sequence ID" value="AVM00758.1"/>
    <property type="molecule type" value="Genomic_DNA"/>
</dbReference>
<name>A0A2S0KGD8_9ACTN</name>
<dbReference type="KEGG" id="git:C6V83_11265"/>
<evidence type="ECO:0000313" key="2">
    <source>
        <dbReference type="Proteomes" id="UP000239814"/>
    </source>
</evidence>
<evidence type="ECO:0000313" key="1">
    <source>
        <dbReference type="EMBL" id="AVM00758.1"/>
    </source>
</evidence>
<sequence>MSSGFDDDELEAYYRMIEARSDARERRRRRNTPAISYDEPVCPTPEKIAYPTLAAVTGAILAVGRSSRKPPTLRCYECRCGAWHLTSSRRI</sequence>
<dbReference type="AlphaFoldDB" id="A0A2S0KGD8"/>
<reference evidence="1 2" key="1">
    <citation type="submission" date="2018-03" db="EMBL/GenBank/DDBJ databases">
        <title>Characteristics and genome of n-alkane degrading marine bacteria Gordonia iterans isolated from crude oil contaminated in Tae-an, South Korea.</title>
        <authorList>
            <person name="Lee S.-S."/>
            <person name="Kim H."/>
        </authorList>
    </citation>
    <scope>NUCLEOTIDE SEQUENCE [LARGE SCALE GENOMIC DNA]</scope>
    <source>
        <strain evidence="1 2">Co17</strain>
    </source>
</reference>